<keyword evidence="7 11" id="KW-0963">Cytoplasm</keyword>
<dbReference type="STRING" id="488533.SAMN04487960_108123"/>
<comment type="catalytic activity">
    <reaction evidence="1 11 13">
        <text>Release of N-terminal proline from a peptide.</text>
        <dbReference type="EC" id="3.4.11.5"/>
    </reaction>
</comment>
<evidence type="ECO:0000256" key="10">
    <source>
        <dbReference type="ARBA" id="ARBA00029605"/>
    </source>
</evidence>
<dbReference type="PANTHER" id="PTHR43722">
    <property type="entry name" value="PROLINE IMINOPEPTIDASE"/>
    <property type="match status" value="1"/>
</dbReference>
<feature type="active site" description="Proton donor" evidence="12">
    <location>
        <position position="320"/>
    </location>
</feature>
<keyword evidence="16" id="KW-1185">Reference proteome</keyword>
<evidence type="ECO:0000256" key="5">
    <source>
        <dbReference type="ARBA" id="ARBA00021843"/>
    </source>
</evidence>
<comment type="similarity">
    <text evidence="3 11 13">Belongs to the peptidase S33 family.</text>
</comment>
<dbReference type="InterPro" id="IPR005944">
    <property type="entry name" value="Pro_iminopeptidase"/>
</dbReference>
<dbReference type="PANTHER" id="PTHR43722:SF1">
    <property type="entry name" value="PROLINE IMINOPEPTIDASE"/>
    <property type="match status" value="1"/>
</dbReference>
<keyword evidence="6 11" id="KW-0031">Aminopeptidase</keyword>
<evidence type="ECO:0000259" key="14">
    <source>
        <dbReference type="Pfam" id="PF00561"/>
    </source>
</evidence>
<feature type="domain" description="AB hydrolase-1" evidence="14">
    <location>
        <begin position="63"/>
        <end position="323"/>
    </location>
</feature>
<reference evidence="15 16" key="1">
    <citation type="submission" date="2016-10" db="EMBL/GenBank/DDBJ databases">
        <authorList>
            <person name="de Groot N.N."/>
        </authorList>
    </citation>
    <scope>NUCLEOTIDE SEQUENCE [LARGE SCALE GENOMIC DNA]</scope>
    <source>
        <strain evidence="15 16">CGMCC 1.7059</strain>
    </source>
</reference>
<evidence type="ECO:0000313" key="15">
    <source>
        <dbReference type="EMBL" id="SDX33916.1"/>
    </source>
</evidence>
<accession>A0A1H3AW27</accession>
<dbReference type="EMBL" id="FNNE01000008">
    <property type="protein sequence ID" value="SDX33916.1"/>
    <property type="molecule type" value="Genomic_DNA"/>
</dbReference>
<protein>
    <recommendedName>
        <fullName evidence="5 11">Proline iminopeptidase</fullName>
        <shortName evidence="11">PIP</shortName>
        <ecNumber evidence="4 11">3.4.11.5</ecNumber>
    </recommendedName>
    <alternativeName>
        <fullName evidence="10 11">Prolyl aminopeptidase</fullName>
    </alternativeName>
</protein>
<keyword evidence="9 11" id="KW-0378">Hydrolase</keyword>
<evidence type="ECO:0000256" key="3">
    <source>
        <dbReference type="ARBA" id="ARBA00010088"/>
    </source>
</evidence>
<name>A0A1H3AW27_9GAMM</name>
<evidence type="ECO:0000256" key="7">
    <source>
        <dbReference type="ARBA" id="ARBA00022490"/>
    </source>
</evidence>
<dbReference type="AlphaFoldDB" id="A0A1H3AW27"/>
<dbReference type="PRINTS" id="PR00793">
    <property type="entry name" value="PROAMNOPTASE"/>
</dbReference>
<dbReference type="PIRSF" id="PIRSF006431">
    <property type="entry name" value="Pept_S33"/>
    <property type="match status" value="1"/>
</dbReference>
<dbReference type="EC" id="3.4.11.5" evidence="4 11"/>
<dbReference type="PRINTS" id="PR00111">
    <property type="entry name" value="ABHYDROLASE"/>
</dbReference>
<dbReference type="Pfam" id="PF00561">
    <property type="entry name" value="Abhydrolase_1"/>
    <property type="match status" value="1"/>
</dbReference>
<dbReference type="GO" id="GO:0005737">
    <property type="term" value="C:cytoplasm"/>
    <property type="evidence" value="ECO:0007669"/>
    <property type="project" value="UniProtKB-SubCell"/>
</dbReference>
<evidence type="ECO:0000256" key="1">
    <source>
        <dbReference type="ARBA" id="ARBA00001585"/>
    </source>
</evidence>
<evidence type="ECO:0000256" key="2">
    <source>
        <dbReference type="ARBA" id="ARBA00004496"/>
    </source>
</evidence>
<evidence type="ECO:0000313" key="16">
    <source>
        <dbReference type="Proteomes" id="UP000199675"/>
    </source>
</evidence>
<dbReference type="Proteomes" id="UP000199675">
    <property type="component" value="Unassembled WGS sequence"/>
</dbReference>
<dbReference type="SUPFAM" id="SSF53474">
    <property type="entry name" value="alpha/beta-Hydrolases"/>
    <property type="match status" value="1"/>
</dbReference>
<dbReference type="GO" id="GO:0004177">
    <property type="term" value="F:aminopeptidase activity"/>
    <property type="evidence" value="ECO:0007669"/>
    <property type="project" value="UniProtKB-UniRule"/>
</dbReference>
<sequence length="347" mass="38793">MYGLQGRRADFVPYSSDDTFCNAMAPDMLNLYPDIQPNARHRLKVGGVHELYLEESGNPAGTPVLVVHGGPGGGCEDYYRRFFDAERYRIILLDQRGSGRSTPLAELDNNTTADLVADMEQVRQFLGIDKWLLFGGSWGSTLSLVYTEAYPERVLGLVLRGIFLCRPEDIRWFYQEGASRVFPDYWEDYLAPIPVDERSDMVSAYYRRLTSSNELEQIQAAKAWSVWEGRCATLHPNPAVVDRFGHPHVAIALARIECHYFMNHAFLEPGQILKDAAALQGIPGVIVHGRYDMVCPLDNAFALSKVWPEADLRIIRDAGHSASEPAIVDALIRAVDDVMAKVDKSAG</sequence>
<dbReference type="GO" id="GO:0006508">
    <property type="term" value="P:proteolysis"/>
    <property type="evidence" value="ECO:0007669"/>
    <property type="project" value="UniProtKB-KW"/>
</dbReference>
<dbReference type="Gene3D" id="3.40.50.1820">
    <property type="entry name" value="alpha/beta hydrolase"/>
    <property type="match status" value="1"/>
</dbReference>
<proteinExistence type="inferred from homology"/>
<dbReference type="InterPro" id="IPR029058">
    <property type="entry name" value="AB_hydrolase_fold"/>
</dbReference>
<feature type="active site" description="Nucleophile" evidence="12">
    <location>
        <position position="137"/>
    </location>
</feature>
<evidence type="ECO:0000256" key="4">
    <source>
        <dbReference type="ARBA" id="ARBA00012568"/>
    </source>
</evidence>
<dbReference type="NCBIfam" id="TIGR01249">
    <property type="entry name" value="pro_imino_pep_1"/>
    <property type="match status" value="1"/>
</dbReference>
<dbReference type="InterPro" id="IPR000073">
    <property type="entry name" value="AB_hydrolase_1"/>
</dbReference>
<keyword evidence="8 11" id="KW-0645">Protease</keyword>
<evidence type="ECO:0000256" key="13">
    <source>
        <dbReference type="RuleBase" id="RU003421"/>
    </source>
</evidence>
<evidence type="ECO:0000256" key="11">
    <source>
        <dbReference type="PIRNR" id="PIRNR006431"/>
    </source>
</evidence>
<gene>
    <name evidence="15" type="ORF">SAMN04487960_108123</name>
</gene>
<evidence type="ECO:0000256" key="8">
    <source>
        <dbReference type="ARBA" id="ARBA00022670"/>
    </source>
</evidence>
<organism evidence="15 16">
    <name type="scientific">Marinobacter mobilis</name>
    <dbReference type="NCBI Taxonomy" id="488533"/>
    <lineage>
        <taxon>Bacteria</taxon>
        <taxon>Pseudomonadati</taxon>
        <taxon>Pseudomonadota</taxon>
        <taxon>Gammaproteobacteria</taxon>
        <taxon>Pseudomonadales</taxon>
        <taxon>Marinobacteraceae</taxon>
        <taxon>Marinobacter</taxon>
    </lineage>
</organism>
<comment type="subcellular location">
    <subcellularLocation>
        <location evidence="2 11">Cytoplasm</location>
    </subcellularLocation>
</comment>
<evidence type="ECO:0000256" key="12">
    <source>
        <dbReference type="PIRSR" id="PIRSR006431-1"/>
    </source>
</evidence>
<evidence type="ECO:0000256" key="6">
    <source>
        <dbReference type="ARBA" id="ARBA00022438"/>
    </source>
</evidence>
<evidence type="ECO:0000256" key="9">
    <source>
        <dbReference type="ARBA" id="ARBA00022801"/>
    </source>
</evidence>
<feature type="active site" evidence="12">
    <location>
        <position position="292"/>
    </location>
</feature>
<dbReference type="InterPro" id="IPR002410">
    <property type="entry name" value="Peptidase_S33"/>
</dbReference>